<dbReference type="GO" id="GO:0004177">
    <property type="term" value="F:aminopeptidase activity"/>
    <property type="evidence" value="ECO:0007669"/>
    <property type="project" value="UniProtKB-EC"/>
</dbReference>
<organism evidence="5 6">
    <name type="scientific">Clostridium estertheticum</name>
    <dbReference type="NCBI Taxonomy" id="238834"/>
    <lineage>
        <taxon>Bacteria</taxon>
        <taxon>Bacillati</taxon>
        <taxon>Bacillota</taxon>
        <taxon>Clostridia</taxon>
        <taxon>Eubacteriales</taxon>
        <taxon>Clostridiaceae</taxon>
        <taxon>Clostridium</taxon>
    </lineage>
</organism>
<dbReference type="InterPro" id="IPR050266">
    <property type="entry name" value="AB_hydrolase_sf"/>
</dbReference>
<dbReference type="GO" id="GO:0006508">
    <property type="term" value="P:proteolysis"/>
    <property type="evidence" value="ECO:0007669"/>
    <property type="project" value="InterPro"/>
</dbReference>
<evidence type="ECO:0000256" key="1">
    <source>
        <dbReference type="ARBA" id="ARBA00010088"/>
    </source>
</evidence>
<keyword evidence="2 5" id="KW-0378">Hydrolase</keyword>
<dbReference type="Proteomes" id="UP000531659">
    <property type="component" value="Unassembled WGS sequence"/>
</dbReference>
<sequence length="411" mass="46530">MLTMKTVPIELGFAFILILSLAITIVTLVISILITVIIAVSTRTRAKIMTWLLKLRKQLIVIVALLFVNIISILCSQWMAYTPPILGENGKPLVGSIAVLEKVTLGGSNQWITIRGKNRNNPVLLFLAGGPGGTQLAATREQLKKLEDNYVVVNWEQPGAGKSMKAIPLKSITPERYISDGHELTQYLCQRFKQKKIYVLGESWGSALGILLVQRYPELFSAFIGTGQMVAFAETEVRDYELALKIAKEQGDTKLVEKFNKQGLPPYYGKDVVWKVSSYNQYLEAYMTKNPKIERPGYNTFSNLAGPEYGLYDKVNFLLGLVTTFNHVYPQLYNVDLRKQAIKLDVPVYFIEGRHDIDAPPALTEEYFNALKAPHKEFIWFEHSGHDPWRNEPDKFVDLMVNLVLKETKIK</sequence>
<evidence type="ECO:0000256" key="3">
    <source>
        <dbReference type="SAM" id="Phobius"/>
    </source>
</evidence>
<protein>
    <submittedName>
        <fullName evidence="5">Alpha/beta hydrolase</fullName>
    </submittedName>
</protein>
<dbReference type="Pfam" id="PF00561">
    <property type="entry name" value="Abhydrolase_1"/>
    <property type="match status" value="1"/>
</dbReference>
<feature type="transmembrane region" description="Helical" evidence="3">
    <location>
        <begin position="12"/>
        <end position="38"/>
    </location>
</feature>
<dbReference type="InterPro" id="IPR029058">
    <property type="entry name" value="AB_hydrolase_fold"/>
</dbReference>
<dbReference type="RefSeq" id="WP_171298692.1">
    <property type="nucleotide sequence ID" value="NZ_CP087099.1"/>
</dbReference>
<dbReference type="InterPro" id="IPR002410">
    <property type="entry name" value="Peptidase_S33"/>
</dbReference>
<gene>
    <name evidence="5" type="ORF">HLQ16_19070</name>
</gene>
<comment type="caution">
    <text evidence="5">The sequence shown here is derived from an EMBL/GenBank/DDBJ whole genome shotgun (WGS) entry which is preliminary data.</text>
</comment>
<evidence type="ECO:0000313" key="6">
    <source>
        <dbReference type="Proteomes" id="UP000531659"/>
    </source>
</evidence>
<reference evidence="5 6" key="1">
    <citation type="submission" date="2020-05" db="EMBL/GenBank/DDBJ databases">
        <title>Complete genome of Clostridium estertheticum subspecies estertheticum, isolated from Vacuum packed lamb meat from New Zealand imported to Switzerland.</title>
        <authorList>
            <person name="Wambui J."/>
            <person name="Stevens M.J.A."/>
            <person name="Stephan R."/>
        </authorList>
    </citation>
    <scope>NUCLEOTIDE SEQUENCE [LARGE SCALE GENOMIC DNA]</scope>
    <source>
        <strain evidence="5 6">CEST001</strain>
    </source>
</reference>
<accession>A0A7Y3SZ27</accession>
<feature type="transmembrane region" description="Helical" evidence="3">
    <location>
        <begin position="59"/>
        <end position="81"/>
    </location>
</feature>
<dbReference type="AlphaFoldDB" id="A0A7Y3SZ27"/>
<dbReference type="SUPFAM" id="SSF53474">
    <property type="entry name" value="alpha/beta-Hydrolases"/>
    <property type="match status" value="1"/>
</dbReference>
<dbReference type="InterPro" id="IPR000073">
    <property type="entry name" value="AB_hydrolase_1"/>
</dbReference>
<feature type="domain" description="AB hydrolase-1" evidence="4">
    <location>
        <begin position="122"/>
        <end position="387"/>
    </location>
</feature>
<proteinExistence type="inferred from homology"/>
<dbReference type="EMBL" id="JABEYB010000018">
    <property type="protein sequence ID" value="NNU78021.1"/>
    <property type="molecule type" value="Genomic_DNA"/>
</dbReference>
<evidence type="ECO:0000259" key="4">
    <source>
        <dbReference type="Pfam" id="PF00561"/>
    </source>
</evidence>
<dbReference type="PANTHER" id="PTHR43798:SF33">
    <property type="entry name" value="HYDROLASE, PUTATIVE (AFU_ORTHOLOGUE AFUA_2G14860)-RELATED"/>
    <property type="match status" value="1"/>
</dbReference>
<evidence type="ECO:0000313" key="5">
    <source>
        <dbReference type="EMBL" id="NNU78021.1"/>
    </source>
</evidence>
<comment type="similarity">
    <text evidence="1">Belongs to the peptidase S33 family.</text>
</comment>
<dbReference type="GO" id="GO:0016020">
    <property type="term" value="C:membrane"/>
    <property type="evidence" value="ECO:0007669"/>
    <property type="project" value="TreeGrafter"/>
</dbReference>
<evidence type="ECO:0000256" key="2">
    <source>
        <dbReference type="ARBA" id="ARBA00022801"/>
    </source>
</evidence>
<keyword evidence="3" id="KW-0812">Transmembrane</keyword>
<keyword evidence="3" id="KW-1133">Transmembrane helix</keyword>
<keyword evidence="3" id="KW-0472">Membrane</keyword>
<dbReference type="PRINTS" id="PR00793">
    <property type="entry name" value="PROAMNOPTASE"/>
</dbReference>
<dbReference type="PANTHER" id="PTHR43798">
    <property type="entry name" value="MONOACYLGLYCEROL LIPASE"/>
    <property type="match status" value="1"/>
</dbReference>
<name>A0A7Y3SZ27_9CLOT</name>
<dbReference type="Gene3D" id="3.40.50.1820">
    <property type="entry name" value="alpha/beta hydrolase"/>
    <property type="match status" value="1"/>
</dbReference>